<dbReference type="PROSITE" id="PS00662">
    <property type="entry name" value="T2SP_E"/>
    <property type="match status" value="1"/>
</dbReference>
<dbReference type="Pfam" id="PF00437">
    <property type="entry name" value="T2SSE"/>
    <property type="match status" value="1"/>
</dbReference>
<dbReference type="InterPro" id="IPR027417">
    <property type="entry name" value="P-loop_NTPase"/>
</dbReference>
<dbReference type="GO" id="GO:0016887">
    <property type="term" value="F:ATP hydrolysis activity"/>
    <property type="evidence" value="ECO:0007669"/>
    <property type="project" value="TreeGrafter"/>
</dbReference>
<reference evidence="4" key="1">
    <citation type="submission" date="2018-05" db="EMBL/GenBank/DDBJ databases">
        <authorList>
            <person name="Lanie J.A."/>
            <person name="Ng W.-L."/>
            <person name="Kazmierczak K.M."/>
            <person name="Andrzejewski T.M."/>
            <person name="Davidsen T.M."/>
            <person name="Wayne K.J."/>
            <person name="Tettelin H."/>
            <person name="Glass J.I."/>
            <person name="Rusch D."/>
            <person name="Podicherti R."/>
            <person name="Tsui H.-C.T."/>
            <person name="Winkler M.E."/>
        </authorList>
    </citation>
    <scope>NUCLEOTIDE SEQUENCE</scope>
</reference>
<name>A0A381TT27_9ZZZZ</name>
<evidence type="ECO:0000259" key="3">
    <source>
        <dbReference type="PROSITE" id="PS00662"/>
    </source>
</evidence>
<sequence length="515" mass="58261">MTMALLDELVQEEDLDPEVMGQTSSTFKNLPELEKIRRLIQMDLLEEPHLLRKMSDRYNLPLLSTTLDEVQNYENLPLSKQLYERTGILPMRLGSKCACLLSVQSNWLKMNQVAFHLGEPIYWYLAQQQQIEALLETSHLQIEDADISATDRIHHLFEEAIARRGSDIHLEPEKNQLRVRFRIDGYLQDAAPMPMSFHPLIFSRIKLLAGMDIAVRRRPQDGHYTYNSNSNRIFDVRVSTLPGQFGEKLVLRLLDQTPVQHKLEALGFFKNDLKMLYQASQAPSGLILMVGPTGSGKTTTLYAILNALNSQEKNILTIENPVEYHIEGITQVSVKPEQGLGFADTLRAALRQDPDVLLIGEIRDEETANIAVKAALTGHLVLSTLHSSDAVTAIQRLLNLGIAPDLLAETLTVIVSQRLVRRLCSHQNGNKSNPHTSDKNCLRCRGTGYSGRIPVYEILKVNSLVRDRIQAGDTGRKLIRPEPELYFHTMEQTAQRLTKEGLTDWKEVQPLLLNV</sequence>
<dbReference type="GO" id="GO:0005886">
    <property type="term" value="C:plasma membrane"/>
    <property type="evidence" value="ECO:0007669"/>
    <property type="project" value="TreeGrafter"/>
</dbReference>
<keyword evidence="1" id="KW-0547">Nucleotide-binding</keyword>
<gene>
    <name evidence="4" type="ORF">METZ01_LOCUS72034</name>
</gene>
<keyword evidence="2" id="KW-0067">ATP-binding</keyword>
<dbReference type="SUPFAM" id="SSF52540">
    <property type="entry name" value="P-loop containing nucleoside triphosphate hydrolases"/>
    <property type="match status" value="1"/>
</dbReference>
<dbReference type="SUPFAM" id="SSF160246">
    <property type="entry name" value="EspE N-terminal domain-like"/>
    <property type="match status" value="1"/>
</dbReference>
<evidence type="ECO:0000256" key="1">
    <source>
        <dbReference type="ARBA" id="ARBA00022741"/>
    </source>
</evidence>
<dbReference type="AlphaFoldDB" id="A0A381TT27"/>
<organism evidence="4">
    <name type="scientific">marine metagenome</name>
    <dbReference type="NCBI Taxonomy" id="408172"/>
    <lineage>
        <taxon>unclassified sequences</taxon>
        <taxon>metagenomes</taxon>
        <taxon>ecological metagenomes</taxon>
    </lineage>
</organism>
<dbReference type="InterPro" id="IPR037257">
    <property type="entry name" value="T2SS_E_N_sf"/>
</dbReference>
<proteinExistence type="predicted"/>
<protein>
    <recommendedName>
        <fullName evidence="3">Bacterial type II secretion system protein E domain-containing protein</fullName>
    </recommendedName>
</protein>
<dbReference type="PANTHER" id="PTHR30258">
    <property type="entry name" value="TYPE II SECRETION SYSTEM PROTEIN GSPE-RELATED"/>
    <property type="match status" value="1"/>
</dbReference>
<dbReference type="Gene3D" id="3.30.450.90">
    <property type="match status" value="1"/>
</dbReference>
<dbReference type="Gene3D" id="3.40.50.300">
    <property type="entry name" value="P-loop containing nucleotide triphosphate hydrolases"/>
    <property type="match status" value="1"/>
</dbReference>
<dbReference type="EMBL" id="UINC01005117">
    <property type="protein sequence ID" value="SVA19180.1"/>
    <property type="molecule type" value="Genomic_DNA"/>
</dbReference>
<evidence type="ECO:0000313" key="4">
    <source>
        <dbReference type="EMBL" id="SVA19180.1"/>
    </source>
</evidence>
<dbReference type="PANTHER" id="PTHR30258:SF1">
    <property type="entry name" value="PROTEIN TRANSPORT PROTEIN HOFB HOMOLOG"/>
    <property type="match status" value="1"/>
</dbReference>
<accession>A0A381TT27</accession>
<dbReference type="InterPro" id="IPR003593">
    <property type="entry name" value="AAA+_ATPase"/>
</dbReference>
<dbReference type="GO" id="GO:0005524">
    <property type="term" value="F:ATP binding"/>
    <property type="evidence" value="ECO:0007669"/>
    <property type="project" value="UniProtKB-KW"/>
</dbReference>
<dbReference type="InterPro" id="IPR001482">
    <property type="entry name" value="T2SS/T4SS_dom"/>
</dbReference>
<feature type="domain" description="Bacterial type II secretion system protein E" evidence="3">
    <location>
        <begin position="350"/>
        <end position="364"/>
    </location>
</feature>
<dbReference type="CDD" id="cd01129">
    <property type="entry name" value="PulE-GspE-like"/>
    <property type="match status" value="1"/>
</dbReference>
<dbReference type="SMART" id="SM00382">
    <property type="entry name" value="AAA"/>
    <property type="match status" value="1"/>
</dbReference>
<evidence type="ECO:0000256" key="2">
    <source>
        <dbReference type="ARBA" id="ARBA00022840"/>
    </source>
</evidence>